<protein>
    <submittedName>
        <fullName evidence="1">Uncharacterized protein</fullName>
    </submittedName>
</protein>
<dbReference type="AlphaFoldDB" id="A0AAE3JH03"/>
<name>A0AAE3JH03_9FIRM</name>
<evidence type="ECO:0000313" key="2">
    <source>
        <dbReference type="Proteomes" id="UP001198182"/>
    </source>
</evidence>
<keyword evidence="2" id="KW-1185">Reference proteome</keyword>
<organism evidence="1 2">
    <name type="scientific">Hominifimenecus microfluidus</name>
    <dbReference type="NCBI Taxonomy" id="2885348"/>
    <lineage>
        <taxon>Bacteria</taxon>
        <taxon>Bacillati</taxon>
        <taxon>Bacillota</taxon>
        <taxon>Clostridia</taxon>
        <taxon>Lachnospirales</taxon>
        <taxon>Lachnospiraceae</taxon>
        <taxon>Hominifimenecus</taxon>
    </lineage>
</organism>
<dbReference type="Proteomes" id="UP001198182">
    <property type="component" value="Unassembled WGS sequence"/>
</dbReference>
<sequence>MKKKCTQSSCRRIFNPAKSVRINGDGSFTVCCPYCGKAYPRFAEAFPISDQVQVLEDEPAYSITEDGYAKPSFAQLAIQVQKKTGIRLRDAVNLIQDIQEALD</sequence>
<dbReference type="RefSeq" id="WP_308454928.1">
    <property type="nucleotide sequence ID" value="NZ_JAJEQR010000073.1"/>
</dbReference>
<gene>
    <name evidence="1" type="ORF">LKD81_16245</name>
</gene>
<dbReference type="EMBL" id="JAJEQR010000073">
    <property type="protein sequence ID" value="MCC2232522.1"/>
    <property type="molecule type" value="Genomic_DNA"/>
</dbReference>
<comment type="caution">
    <text evidence="1">The sequence shown here is derived from an EMBL/GenBank/DDBJ whole genome shotgun (WGS) entry which is preliminary data.</text>
</comment>
<reference evidence="1" key="1">
    <citation type="submission" date="2021-10" db="EMBL/GenBank/DDBJ databases">
        <title>Anaerobic single-cell dispensing facilitates the cultivation of human gut bacteria.</title>
        <authorList>
            <person name="Afrizal A."/>
        </authorList>
    </citation>
    <scope>NUCLEOTIDE SEQUENCE</scope>
    <source>
        <strain evidence="1">CLA-AA-H215</strain>
    </source>
</reference>
<proteinExistence type="predicted"/>
<evidence type="ECO:0000313" key="1">
    <source>
        <dbReference type="EMBL" id="MCC2232522.1"/>
    </source>
</evidence>
<accession>A0AAE3JH03</accession>